<dbReference type="EMBL" id="JAJEWP010000006">
    <property type="protein sequence ID" value="MCC2617934.1"/>
    <property type="molecule type" value="Genomic_DNA"/>
</dbReference>
<evidence type="ECO:0000313" key="1">
    <source>
        <dbReference type="EMBL" id="MCC2617934.1"/>
    </source>
</evidence>
<evidence type="ECO:0000313" key="2">
    <source>
        <dbReference type="Proteomes" id="UP001520878"/>
    </source>
</evidence>
<dbReference type="InterPro" id="IPR009659">
    <property type="entry name" value="DUF1249"/>
</dbReference>
<dbReference type="Proteomes" id="UP001520878">
    <property type="component" value="Unassembled WGS sequence"/>
</dbReference>
<dbReference type="PANTHER" id="PTHR38774">
    <property type="entry name" value="CYTOPLASMIC PROTEIN-RELATED"/>
    <property type="match status" value="1"/>
</dbReference>
<accession>A0ABS8GDR2</accession>
<proteinExistence type="predicted"/>
<protein>
    <submittedName>
        <fullName evidence="1">DUF1249 domain-containing protein</fullName>
    </submittedName>
</protein>
<dbReference type="PANTHER" id="PTHR38774:SF1">
    <property type="entry name" value="CYTOPLASMIC PROTEIN"/>
    <property type="match status" value="1"/>
</dbReference>
<name>A0ABS8GDR2_9ALTE</name>
<keyword evidence="2" id="KW-1185">Reference proteome</keyword>
<gene>
    <name evidence="1" type="ORF">LJ739_16900</name>
</gene>
<dbReference type="Pfam" id="PF06853">
    <property type="entry name" value="DUF1249"/>
    <property type="match status" value="1"/>
</dbReference>
<sequence length="150" mass="17595">MTGVNKQRLQTKYVPHLPTLLAVCEVNYARLLRLLPDCDSEDLCYRFSVNDRLYYQIRILDSSRYTSTLECRQITQGNPGYLNPVMQVRMYHDAQMAEVLKSQHIGALKASYAYPNQRMHQRNEKEMVNRFLAEWLVFCQNNATRTLTQA</sequence>
<reference evidence="1 2" key="1">
    <citation type="submission" date="2021-10" db="EMBL/GenBank/DDBJ databases">
        <title>Draft genome of Aestuariibacter halophilus JC2043.</title>
        <authorList>
            <person name="Emsley S.A."/>
            <person name="Pfannmuller K.M."/>
            <person name="Ushijima B."/>
            <person name="Saw J.H."/>
            <person name="Videau P."/>
        </authorList>
    </citation>
    <scope>NUCLEOTIDE SEQUENCE [LARGE SCALE GENOMIC DNA]</scope>
    <source>
        <strain evidence="1 2">JC2043</strain>
    </source>
</reference>
<organism evidence="1 2">
    <name type="scientific">Fluctibacter halophilus</name>
    <dbReference type="NCBI Taxonomy" id="226011"/>
    <lineage>
        <taxon>Bacteria</taxon>
        <taxon>Pseudomonadati</taxon>
        <taxon>Pseudomonadota</taxon>
        <taxon>Gammaproteobacteria</taxon>
        <taxon>Alteromonadales</taxon>
        <taxon>Alteromonadaceae</taxon>
        <taxon>Fluctibacter</taxon>
    </lineage>
</organism>
<comment type="caution">
    <text evidence="1">The sequence shown here is derived from an EMBL/GenBank/DDBJ whole genome shotgun (WGS) entry which is preliminary data.</text>
</comment>
<dbReference type="RefSeq" id="WP_229162360.1">
    <property type="nucleotide sequence ID" value="NZ_JAJEWP010000006.1"/>
</dbReference>